<sequence length="152" mass="17673">MIDGIKIKKLKFIRDRRGRLAEILRKDDDFFKKFGQAYVTTAKPKAVKAWHYHKKQTDNFFCIFGRMRVGLYDARPKSATFGKAQEVIMSFDKPVLLSIPSGISHGFECISKNEAAIINFCTDLYDYKKPDEYRTDPFNNDIPFKWRGKFGG</sequence>
<comment type="catalytic activity">
    <reaction evidence="1">
        <text>dTDP-4-dehydro-6-deoxy-alpha-D-glucose = dTDP-4-dehydro-beta-L-rhamnose</text>
        <dbReference type="Rhea" id="RHEA:16969"/>
        <dbReference type="ChEBI" id="CHEBI:57649"/>
        <dbReference type="ChEBI" id="CHEBI:62830"/>
        <dbReference type="EC" id="5.1.3.13"/>
    </reaction>
</comment>
<evidence type="ECO:0000256" key="1">
    <source>
        <dbReference type="ARBA" id="ARBA00001298"/>
    </source>
</evidence>
<dbReference type="InterPro" id="IPR000888">
    <property type="entry name" value="RmlC-like"/>
</dbReference>
<dbReference type="Gene3D" id="2.60.120.10">
    <property type="entry name" value="Jelly Rolls"/>
    <property type="match status" value="1"/>
</dbReference>
<evidence type="ECO:0000313" key="9">
    <source>
        <dbReference type="EMBL" id="PIW65810.1"/>
    </source>
</evidence>
<evidence type="ECO:0000256" key="2">
    <source>
        <dbReference type="ARBA" id="ARBA00001997"/>
    </source>
</evidence>
<evidence type="ECO:0000256" key="4">
    <source>
        <dbReference type="ARBA" id="ARBA00019595"/>
    </source>
</evidence>
<dbReference type="GO" id="GO:0000271">
    <property type="term" value="P:polysaccharide biosynthetic process"/>
    <property type="evidence" value="ECO:0007669"/>
    <property type="project" value="TreeGrafter"/>
</dbReference>
<dbReference type="Pfam" id="PF00908">
    <property type="entry name" value="dTDP_sugar_isom"/>
    <property type="match status" value="1"/>
</dbReference>
<name>A0A2J0LIE7_9BACT</name>
<evidence type="ECO:0000256" key="3">
    <source>
        <dbReference type="ARBA" id="ARBA00012098"/>
    </source>
</evidence>
<dbReference type="InterPro" id="IPR014710">
    <property type="entry name" value="RmlC-like_jellyroll"/>
</dbReference>
<dbReference type="GO" id="GO:0005829">
    <property type="term" value="C:cytosol"/>
    <property type="evidence" value="ECO:0007669"/>
    <property type="project" value="TreeGrafter"/>
</dbReference>
<dbReference type="EMBL" id="PFGP01000152">
    <property type="protein sequence ID" value="PIW65810.1"/>
    <property type="molecule type" value="Genomic_DNA"/>
</dbReference>
<evidence type="ECO:0000313" key="10">
    <source>
        <dbReference type="Proteomes" id="UP000231267"/>
    </source>
</evidence>
<dbReference type="PANTHER" id="PTHR21047:SF2">
    <property type="entry name" value="THYMIDINE DIPHOSPHO-4-KETO-RHAMNOSE 3,5-EPIMERASE"/>
    <property type="match status" value="1"/>
</dbReference>
<dbReference type="InterPro" id="IPR011051">
    <property type="entry name" value="RmlC_Cupin_sf"/>
</dbReference>
<evidence type="ECO:0000256" key="7">
    <source>
        <dbReference type="ARBA" id="ARBA00033311"/>
    </source>
</evidence>
<protein>
    <recommendedName>
        <fullName evidence="4">dTDP-4-dehydrorhamnose 3,5-epimerase</fullName>
        <ecNumber evidence="3">5.1.3.13</ecNumber>
    </recommendedName>
    <alternativeName>
        <fullName evidence="6">Thymidine diphospho-4-keto-rhamnose 3,5-epimerase</fullName>
    </alternativeName>
    <alternativeName>
        <fullName evidence="5">dTDP-4-keto-6-deoxyglucose 3,5-epimerase</fullName>
    </alternativeName>
    <alternativeName>
        <fullName evidence="7">dTDP-6-deoxy-D-xylo-4-hexulose 3,5-epimerase</fullName>
    </alternativeName>
</protein>
<evidence type="ECO:0000256" key="6">
    <source>
        <dbReference type="ARBA" id="ARBA00031424"/>
    </source>
</evidence>
<dbReference type="SUPFAM" id="SSF51182">
    <property type="entry name" value="RmlC-like cupins"/>
    <property type="match status" value="1"/>
</dbReference>
<evidence type="ECO:0000256" key="5">
    <source>
        <dbReference type="ARBA" id="ARBA00029758"/>
    </source>
</evidence>
<gene>
    <name evidence="9" type="ORF">COW11_06710</name>
</gene>
<dbReference type="GO" id="GO:0008830">
    <property type="term" value="F:dTDP-4-dehydrorhamnose 3,5-epimerase activity"/>
    <property type="evidence" value="ECO:0007669"/>
    <property type="project" value="UniProtKB-EC"/>
</dbReference>
<feature type="site" description="Participates in a stacking interaction with the thymidine ring of dTDP-4-oxo-6-deoxyglucose" evidence="8">
    <location>
        <position position="125"/>
    </location>
</feature>
<comment type="caution">
    <text evidence="9">The sequence shown here is derived from an EMBL/GenBank/DDBJ whole genome shotgun (WGS) entry which is preliminary data.</text>
</comment>
<proteinExistence type="predicted"/>
<dbReference type="Proteomes" id="UP000231267">
    <property type="component" value="Unassembled WGS sequence"/>
</dbReference>
<reference evidence="9 10" key="1">
    <citation type="submission" date="2017-09" db="EMBL/GenBank/DDBJ databases">
        <title>Depth-based differentiation of microbial function through sediment-hosted aquifers and enrichment of novel symbionts in the deep terrestrial subsurface.</title>
        <authorList>
            <person name="Probst A.J."/>
            <person name="Ladd B."/>
            <person name="Jarett J.K."/>
            <person name="Geller-Mcgrath D.E."/>
            <person name="Sieber C.M."/>
            <person name="Emerson J.B."/>
            <person name="Anantharaman K."/>
            <person name="Thomas B.C."/>
            <person name="Malmstrom R."/>
            <person name="Stieglmeier M."/>
            <person name="Klingl A."/>
            <person name="Woyke T."/>
            <person name="Ryan C.M."/>
            <person name="Banfield J.F."/>
        </authorList>
    </citation>
    <scope>NUCLEOTIDE SEQUENCE [LARGE SCALE GENOMIC DNA]</scope>
    <source>
        <strain evidence="9">CG12_big_fil_rev_8_21_14_0_65_43_15</strain>
    </source>
</reference>
<evidence type="ECO:0000256" key="8">
    <source>
        <dbReference type="PIRSR" id="PIRSR600888-3"/>
    </source>
</evidence>
<organism evidence="9 10">
    <name type="scientific">Candidatus Taenaricola geysiri</name>
    <dbReference type="NCBI Taxonomy" id="1974752"/>
    <lineage>
        <taxon>Bacteria</taxon>
        <taxon>Pseudomonadati</taxon>
        <taxon>Candidatus Omnitrophota</taxon>
        <taxon>Candidatus Taenaricola</taxon>
    </lineage>
</organism>
<dbReference type="EC" id="5.1.3.13" evidence="3"/>
<dbReference type="AlphaFoldDB" id="A0A2J0LIE7"/>
<dbReference type="PANTHER" id="PTHR21047">
    <property type="entry name" value="DTDP-6-DEOXY-D-GLUCOSE-3,5 EPIMERASE"/>
    <property type="match status" value="1"/>
</dbReference>
<comment type="function">
    <text evidence="2">Catalyzes the epimerization of the C3' and C5'positions of dTDP-6-deoxy-D-xylo-4-hexulose, forming dTDP-6-deoxy-L-lyxo-4-hexulose.</text>
</comment>
<accession>A0A2J0LIE7</accession>